<dbReference type="GO" id="GO:0005739">
    <property type="term" value="C:mitochondrion"/>
    <property type="evidence" value="ECO:0007669"/>
    <property type="project" value="TreeGrafter"/>
</dbReference>
<dbReference type="AlphaFoldDB" id="A0A813JU12"/>
<dbReference type="InterPro" id="IPR015421">
    <property type="entry name" value="PyrdxlP-dep_Trfase_major"/>
</dbReference>
<dbReference type="InterPro" id="IPR015422">
    <property type="entry name" value="PyrdxlP-dep_Trfase_small"/>
</dbReference>
<dbReference type="EMBL" id="CAJNNW010026958">
    <property type="protein sequence ID" value="CAE8688785.1"/>
    <property type="molecule type" value="Genomic_DNA"/>
</dbReference>
<dbReference type="PANTHER" id="PTHR45688:SF13">
    <property type="entry name" value="ALANINE--GLYOXYLATE AMINOTRANSFERASE 2-LIKE"/>
    <property type="match status" value="1"/>
</dbReference>
<evidence type="ECO:0000313" key="4">
    <source>
        <dbReference type="Proteomes" id="UP000626109"/>
    </source>
</evidence>
<evidence type="ECO:0000313" key="3">
    <source>
        <dbReference type="EMBL" id="CAE8688785.1"/>
    </source>
</evidence>
<evidence type="ECO:0000256" key="1">
    <source>
        <dbReference type="ARBA" id="ARBA00008954"/>
    </source>
</evidence>
<dbReference type="Gene3D" id="3.40.50.300">
    <property type="entry name" value="P-loop containing nucleotide triphosphate hydrolases"/>
    <property type="match status" value="1"/>
</dbReference>
<comment type="caution">
    <text evidence="3">The sequence shown here is derived from an EMBL/GenBank/DDBJ whole genome shotgun (WGS) entry which is preliminary data.</text>
</comment>
<evidence type="ECO:0000256" key="2">
    <source>
        <dbReference type="ARBA" id="ARBA00022898"/>
    </source>
</evidence>
<sequence>MSPTASLPMAPPSALRAGDRPRWRLLVAACVAGACVHSMQRGFLSLHTQKQSGQPLAQGAKWAPDKARGLPPMRLGPGGGADPVNNVSPEMAAAGRKYAQRYEEIFMMGQKVWNSIKKIDGAEAPRKVYFVGTNGNQGQEIAEAVMDSLAYVPAPDGTQFLRRKPGVQYPTIKYGLSNSDRRVSETCAMLKLPSPVDLYLEDPEKYREIETRVLKEFSEQDFEGYPAAFVVGESALSTPENVEIIKQGLVVWLDVDTEWSWGKTQWRPKQGGGLFMPTDKHNRPPVWCIANGWDGDIDDTEGKREYEKIMVGYSKGYEESAELRMKVDIPGLSENPYWCAERLMKVMAERFGVTDDASSVEEEFLEKDLEKFLEGARLSKYLKPAMDWCTEQGAASIEELVESVEELSDALALKPLEKKRLEKAAASPLKGVSDADRRRSRSPRRRSIFAGLCPRRSSGRGFEDEASALSKAEILHLRQKHFCAAQSVSYANTDPLLLLRGEGSRLFDEKSNSYLDTRNNVCHVGHAHPRVAAAVSKQVAALNTNTRYLHPNLCLLAKRLTETFPSGSGLEVCFFVNSGSEANDLAVRLAFARTRSREIVVVNHGYHGHTQQVIDISPYKFDHKGGEGLKENIHKVPCPCTFRGPHRGQDAGEKYASYVEAACQAAPRGQVAAFFVESGMSVGGVILPPPGYMEACYRAVRAAGGVCVADEVQVGFGRFGKHFWAFEQQGVVPDIVTMGKPFGNGMPLAAVVTSRKVAEAFNNGLEYFNTFGGNPVCCAAGLAVLDILRDERLQENAADVGCYLIRLLKDLATRRTLIGDVRGQGLFLGIEFVRDRTTLEPATPETSE</sequence>
<dbReference type="Gene3D" id="3.90.1150.10">
    <property type="entry name" value="Aspartate Aminotransferase, domain 1"/>
    <property type="match status" value="1"/>
</dbReference>
<proteinExistence type="inferred from homology"/>
<keyword evidence="2" id="KW-0663">Pyridoxal phosphate</keyword>
<dbReference type="CDD" id="cd00610">
    <property type="entry name" value="OAT_like"/>
    <property type="match status" value="1"/>
</dbReference>
<accession>A0A813JU12</accession>
<dbReference type="PANTHER" id="PTHR45688">
    <property type="match status" value="1"/>
</dbReference>
<organism evidence="3 4">
    <name type="scientific">Polarella glacialis</name>
    <name type="common">Dinoflagellate</name>
    <dbReference type="NCBI Taxonomy" id="89957"/>
    <lineage>
        <taxon>Eukaryota</taxon>
        <taxon>Sar</taxon>
        <taxon>Alveolata</taxon>
        <taxon>Dinophyceae</taxon>
        <taxon>Suessiales</taxon>
        <taxon>Suessiaceae</taxon>
        <taxon>Polarella</taxon>
    </lineage>
</organism>
<dbReference type="InterPro" id="IPR049704">
    <property type="entry name" value="Aminotrans_3_PPA_site"/>
</dbReference>
<dbReference type="Gene3D" id="3.40.640.10">
    <property type="entry name" value="Type I PLP-dependent aspartate aminotransferase-like (Major domain)"/>
    <property type="match status" value="1"/>
</dbReference>
<dbReference type="GO" id="GO:0030170">
    <property type="term" value="F:pyridoxal phosphate binding"/>
    <property type="evidence" value="ECO:0007669"/>
    <property type="project" value="InterPro"/>
</dbReference>
<feature type="non-terminal residue" evidence="3">
    <location>
        <position position="848"/>
    </location>
</feature>
<reference evidence="3" key="1">
    <citation type="submission" date="2021-02" db="EMBL/GenBank/DDBJ databases">
        <authorList>
            <person name="Dougan E. K."/>
            <person name="Rhodes N."/>
            <person name="Thang M."/>
            <person name="Chan C."/>
        </authorList>
    </citation>
    <scope>NUCLEOTIDE SEQUENCE</scope>
</reference>
<gene>
    <name evidence="3" type="ORF">PGLA2088_LOCUS26130</name>
</gene>
<dbReference type="Proteomes" id="UP000626109">
    <property type="component" value="Unassembled WGS sequence"/>
</dbReference>
<name>A0A813JU12_POLGL</name>
<dbReference type="SUPFAM" id="SSF53383">
    <property type="entry name" value="PLP-dependent transferases"/>
    <property type="match status" value="1"/>
</dbReference>
<protein>
    <submittedName>
        <fullName evidence="3">Uncharacterized protein</fullName>
    </submittedName>
</protein>
<dbReference type="PROSITE" id="PS00600">
    <property type="entry name" value="AA_TRANSFER_CLASS_3"/>
    <property type="match status" value="1"/>
</dbReference>
<dbReference type="Pfam" id="PF00202">
    <property type="entry name" value="Aminotran_3"/>
    <property type="match status" value="1"/>
</dbReference>
<dbReference type="InterPro" id="IPR015424">
    <property type="entry name" value="PyrdxlP-dep_Trfase"/>
</dbReference>
<dbReference type="InterPro" id="IPR027417">
    <property type="entry name" value="P-loop_NTPase"/>
</dbReference>
<comment type="similarity">
    <text evidence="1">Belongs to the class-III pyridoxal-phosphate-dependent aminotransferase family.</text>
</comment>
<dbReference type="GO" id="GO:0008483">
    <property type="term" value="F:transaminase activity"/>
    <property type="evidence" value="ECO:0007669"/>
    <property type="project" value="InterPro"/>
</dbReference>
<dbReference type="InterPro" id="IPR005814">
    <property type="entry name" value="Aminotrans_3"/>
</dbReference>